<proteinExistence type="predicted"/>
<evidence type="ECO:0000313" key="1">
    <source>
        <dbReference type="EMBL" id="STY27812.1"/>
    </source>
</evidence>
<reference evidence="1 2" key="1">
    <citation type="submission" date="2018-06" db="EMBL/GenBank/DDBJ databases">
        <authorList>
            <consortium name="Pathogen Informatics"/>
            <person name="Doyle S."/>
        </authorList>
    </citation>
    <scope>NUCLEOTIDE SEQUENCE [LARGE SCALE GENOMIC DNA]</scope>
    <source>
        <strain evidence="1 2">NCTC12000</strain>
    </source>
</reference>
<protein>
    <submittedName>
        <fullName evidence="1">Conjugal transfer protein TraA</fullName>
    </submittedName>
</protein>
<accession>A0A378LPN2</accession>
<organism evidence="1 2">
    <name type="scientific">Legionella pneumophila</name>
    <dbReference type="NCBI Taxonomy" id="446"/>
    <lineage>
        <taxon>Bacteria</taxon>
        <taxon>Pseudomonadati</taxon>
        <taxon>Pseudomonadota</taxon>
        <taxon>Gammaproteobacteria</taxon>
        <taxon>Legionellales</taxon>
        <taxon>Legionellaceae</taxon>
        <taxon>Legionella</taxon>
    </lineage>
</organism>
<sequence length="99" mass="11631">MSYITRLILVDRQFRGLQEDKTELRAKAKLIADRQDRSTQEITISNSKETVYKELQKNHPTLAKYQKLLDKRKNLTGYFAERIDKQINAYARELAKTGN</sequence>
<dbReference type="EMBL" id="UGOL01000002">
    <property type="protein sequence ID" value="STY27812.1"/>
    <property type="molecule type" value="Genomic_DNA"/>
</dbReference>
<dbReference type="Proteomes" id="UP000254631">
    <property type="component" value="Unassembled WGS sequence"/>
</dbReference>
<evidence type="ECO:0000313" key="2">
    <source>
        <dbReference type="Proteomes" id="UP000254631"/>
    </source>
</evidence>
<gene>
    <name evidence="1" type="primary">traA_2</name>
    <name evidence="1" type="ORF">NCTC12000_03227</name>
</gene>
<dbReference type="RefSeq" id="WP_258864383.1">
    <property type="nucleotide sequence ID" value="NZ_UGOL01000002.1"/>
</dbReference>
<name>A0A378LPN2_LEGPN</name>
<dbReference type="AlphaFoldDB" id="A0A378LPN2"/>